<protein>
    <submittedName>
        <fullName evidence="6">RNA polymerase sigma-70 factor</fullName>
    </submittedName>
</protein>
<dbReference type="KEGG" id="fgi:OP10G_1037"/>
<sequence>MRALGNVDDAYDVAQETLAYAVVKLPTLRDHTKFTAWLRQLTLTHCTDYRRRRGTRRLGEPIAQLNEASEEADLTQRLAIRDSLKLLSEPHQDALLMYYVGGWSIPEIAHLLEVPPNTVRSRLMAAKRLIRDDLQTVFPYLNPMKLANPTLSESHMSLIEAAFPGSRIVSVQADPEPWQPFSPRVKLALSDGTQRTVDFRRIDAHRIQLAQALARLGIPGPQVIAGPQPGQSLCLCQVPRGENLSLWALGGTPHRIRLATERAIEGLDRLQACSEGLMDDPIGATLPRRTLLDEVAILTDDERWNADPWLAEAGAERRAWLADPWFADAVARVGAAVVEIDTPLVYTDYMFFFPQGYRIQTGTAPMDDLVGWPGDPHYGENPLVEFVHVFGHFGDPLLGLAMVWVYDCYPFVHTGFVEQVLWRRGVTQREFAPRLALKALQMIARDLPLERPAGEARYWQSLRGWAEQALSWM</sequence>
<evidence type="ECO:0000259" key="5">
    <source>
        <dbReference type="Pfam" id="PF08281"/>
    </source>
</evidence>
<organism evidence="6 7">
    <name type="scientific">Fimbriimonas ginsengisoli Gsoil 348</name>
    <dbReference type="NCBI Taxonomy" id="661478"/>
    <lineage>
        <taxon>Bacteria</taxon>
        <taxon>Bacillati</taxon>
        <taxon>Armatimonadota</taxon>
        <taxon>Fimbriimonadia</taxon>
        <taxon>Fimbriimonadales</taxon>
        <taxon>Fimbriimonadaceae</taxon>
        <taxon>Fimbriimonas</taxon>
    </lineage>
</organism>
<dbReference type="InterPro" id="IPR036388">
    <property type="entry name" value="WH-like_DNA-bd_sf"/>
</dbReference>
<accession>A0A068NNR7</accession>
<dbReference type="InterPro" id="IPR013249">
    <property type="entry name" value="RNA_pol_sigma70_r4_t2"/>
</dbReference>
<proteinExistence type="inferred from homology"/>
<keyword evidence="7" id="KW-1185">Reference proteome</keyword>
<reference evidence="6 7" key="1">
    <citation type="journal article" date="2014" name="PLoS ONE">
        <title>The first complete genome sequence of the class fimbriimonadia in the phylum armatimonadetes.</title>
        <authorList>
            <person name="Hu Z.Y."/>
            <person name="Wang Y.Z."/>
            <person name="Im W.T."/>
            <person name="Wang S.Y."/>
            <person name="Zhao G.P."/>
            <person name="Zheng H.J."/>
            <person name="Quan Z.X."/>
        </authorList>
    </citation>
    <scope>NUCLEOTIDE SEQUENCE [LARGE SCALE GENOMIC DNA]</scope>
    <source>
        <strain evidence="6">Gsoil 348</strain>
    </source>
</reference>
<dbReference type="HOGENOM" id="CLU_577149_0_0_0"/>
<dbReference type="AlphaFoldDB" id="A0A068NNR7"/>
<dbReference type="GO" id="GO:0003677">
    <property type="term" value="F:DNA binding"/>
    <property type="evidence" value="ECO:0007669"/>
    <property type="project" value="InterPro"/>
</dbReference>
<dbReference type="InterPro" id="IPR039425">
    <property type="entry name" value="RNA_pol_sigma-70-like"/>
</dbReference>
<comment type="similarity">
    <text evidence="1">Belongs to the sigma-70 factor family. ECF subfamily.</text>
</comment>
<keyword evidence="4" id="KW-0804">Transcription</keyword>
<dbReference type="Pfam" id="PF08281">
    <property type="entry name" value="Sigma70_r4_2"/>
    <property type="match status" value="1"/>
</dbReference>
<dbReference type="eggNOG" id="COG1595">
    <property type="taxonomic scope" value="Bacteria"/>
</dbReference>
<dbReference type="Proteomes" id="UP000027982">
    <property type="component" value="Chromosome"/>
</dbReference>
<evidence type="ECO:0000256" key="1">
    <source>
        <dbReference type="ARBA" id="ARBA00010641"/>
    </source>
</evidence>
<gene>
    <name evidence="6" type="ORF">OP10G_1037</name>
</gene>
<dbReference type="SUPFAM" id="SSF88946">
    <property type="entry name" value="Sigma2 domain of RNA polymerase sigma factors"/>
    <property type="match status" value="1"/>
</dbReference>
<dbReference type="CDD" id="cd06171">
    <property type="entry name" value="Sigma70_r4"/>
    <property type="match status" value="1"/>
</dbReference>
<dbReference type="Gene3D" id="1.10.1740.10">
    <property type="match status" value="1"/>
</dbReference>
<dbReference type="GO" id="GO:0016987">
    <property type="term" value="F:sigma factor activity"/>
    <property type="evidence" value="ECO:0007669"/>
    <property type="project" value="UniProtKB-KW"/>
</dbReference>
<dbReference type="PANTHER" id="PTHR43133:SF51">
    <property type="entry name" value="RNA POLYMERASE SIGMA FACTOR"/>
    <property type="match status" value="1"/>
</dbReference>
<dbReference type="InterPro" id="IPR013324">
    <property type="entry name" value="RNA_pol_sigma_r3/r4-like"/>
</dbReference>
<dbReference type="PANTHER" id="PTHR43133">
    <property type="entry name" value="RNA POLYMERASE ECF-TYPE SIGMA FACTO"/>
    <property type="match status" value="1"/>
</dbReference>
<dbReference type="STRING" id="661478.OP10G_1037"/>
<evidence type="ECO:0000256" key="4">
    <source>
        <dbReference type="ARBA" id="ARBA00023163"/>
    </source>
</evidence>
<evidence type="ECO:0000256" key="3">
    <source>
        <dbReference type="ARBA" id="ARBA00023082"/>
    </source>
</evidence>
<dbReference type="SUPFAM" id="SSF88659">
    <property type="entry name" value="Sigma3 and sigma4 domains of RNA polymerase sigma factors"/>
    <property type="match status" value="1"/>
</dbReference>
<evidence type="ECO:0000256" key="2">
    <source>
        <dbReference type="ARBA" id="ARBA00023015"/>
    </source>
</evidence>
<evidence type="ECO:0000313" key="7">
    <source>
        <dbReference type="Proteomes" id="UP000027982"/>
    </source>
</evidence>
<dbReference type="InterPro" id="IPR014284">
    <property type="entry name" value="RNA_pol_sigma-70_dom"/>
</dbReference>
<evidence type="ECO:0000313" key="6">
    <source>
        <dbReference type="EMBL" id="AIE84405.1"/>
    </source>
</evidence>
<name>A0A068NNR7_FIMGI</name>
<dbReference type="NCBIfam" id="TIGR02937">
    <property type="entry name" value="sigma70-ECF"/>
    <property type="match status" value="1"/>
</dbReference>
<keyword evidence="3" id="KW-0731">Sigma factor</keyword>
<dbReference type="GO" id="GO:0006352">
    <property type="term" value="P:DNA-templated transcription initiation"/>
    <property type="evidence" value="ECO:0007669"/>
    <property type="project" value="InterPro"/>
</dbReference>
<dbReference type="Gene3D" id="1.10.10.10">
    <property type="entry name" value="Winged helix-like DNA-binding domain superfamily/Winged helix DNA-binding domain"/>
    <property type="match status" value="1"/>
</dbReference>
<dbReference type="EMBL" id="CP007139">
    <property type="protein sequence ID" value="AIE84405.1"/>
    <property type="molecule type" value="Genomic_DNA"/>
</dbReference>
<feature type="domain" description="RNA polymerase sigma factor 70 region 4 type 2" evidence="5">
    <location>
        <begin position="78"/>
        <end position="128"/>
    </location>
</feature>
<keyword evidence="2" id="KW-0805">Transcription regulation</keyword>
<dbReference type="InterPro" id="IPR013325">
    <property type="entry name" value="RNA_pol_sigma_r2"/>
</dbReference>